<protein>
    <recommendedName>
        <fullName evidence="5">MYND-type domain-containing protein</fullName>
    </recommendedName>
</protein>
<dbReference type="GO" id="GO:0000981">
    <property type="term" value="F:DNA-binding transcription factor activity, RNA polymerase II-specific"/>
    <property type="evidence" value="ECO:0007669"/>
    <property type="project" value="TreeGrafter"/>
</dbReference>
<organism evidence="6 7">
    <name type="scientific">Wolfiporia cocos (strain MD-104)</name>
    <name type="common">Brown rot fungus</name>
    <dbReference type="NCBI Taxonomy" id="742152"/>
    <lineage>
        <taxon>Eukaryota</taxon>
        <taxon>Fungi</taxon>
        <taxon>Dikarya</taxon>
        <taxon>Basidiomycota</taxon>
        <taxon>Agaricomycotina</taxon>
        <taxon>Agaricomycetes</taxon>
        <taxon>Polyporales</taxon>
        <taxon>Phaeolaceae</taxon>
        <taxon>Wolfiporia</taxon>
    </lineage>
</organism>
<sequence length="327" mass="36634">MDLRQTLMAIGRYWDIGRKWFVIMEPGGQGWGRTINVRLLNVYALGDRTPVIVLLYRALSDAQRWTSEEWAEAQADQNGQHEMATIKSTTLEQKLLLKVLSLNATYLPADYSPERGPTEDGFQVSLLLPVGPLSFGDVGKLNRDLGCAVCGKKSDNRCARCKSVSYCGDECQRADWSDHKQSCRSIVGGTWRTVPFAAMAPGTEGMCMSVMNRLTTTGHTRTIPVSTPSDRAAPPKNVHGSNVFLVKIQVALMTGRPQEMMVYDRQKSVHVFFTALGAPAYFEELLAEMRGPRGGYDGLKMYRWARRVSDWELSVCVDKEPQTEIKW</sequence>
<evidence type="ECO:0000259" key="5">
    <source>
        <dbReference type="PROSITE" id="PS50865"/>
    </source>
</evidence>
<gene>
    <name evidence="6" type="ORF">WOLCODRAFT_140570</name>
</gene>
<dbReference type="PROSITE" id="PS01360">
    <property type="entry name" value="ZF_MYND_1"/>
    <property type="match status" value="1"/>
</dbReference>
<evidence type="ECO:0000256" key="1">
    <source>
        <dbReference type="ARBA" id="ARBA00022723"/>
    </source>
</evidence>
<reference evidence="6 7" key="1">
    <citation type="journal article" date="2012" name="Science">
        <title>The Paleozoic origin of enzymatic lignin decomposition reconstructed from 31 fungal genomes.</title>
        <authorList>
            <person name="Floudas D."/>
            <person name="Binder M."/>
            <person name="Riley R."/>
            <person name="Barry K."/>
            <person name="Blanchette R.A."/>
            <person name="Henrissat B."/>
            <person name="Martinez A.T."/>
            <person name="Otillar R."/>
            <person name="Spatafora J.W."/>
            <person name="Yadav J.S."/>
            <person name="Aerts A."/>
            <person name="Benoit I."/>
            <person name="Boyd A."/>
            <person name="Carlson A."/>
            <person name="Copeland A."/>
            <person name="Coutinho P.M."/>
            <person name="de Vries R.P."/>
            <person name="Ferreira P."/>
            <person name="Findley K."/>
            <person name="Foster B."/>
            <person name="Gaskell J."/>
            <person name="Glotzer D."/>
            <person name="Gorecki P."/>
            <person name="Heitman J."/>
            <person name="Hesse C."/>
            <person name="Hori C."/>
            <person name="Igarashi K."/>
            <person name="Jurgens J.A."/>
            <person name="Kallen N."/>
            <person name="Kersten P."/>
            <person name="Kohler A."/>
            <person name="Kuees U."/>
            <person name="Kumar T.K.A."/>
            <person name="Kuo A."/>
            <person name="LaButti K."/>
            <person name="Larrondo L.F."/>
            <person name="Lindquist E."/>
            <person name="Ling A."/>
            <person name="Lombard V."/>
            <person name="Lucas S."/>
            <person name="Lundell T."/>
            <person name="Martin R."/>
            <person name="McLaughlin D.J."/>
            <person name="Morgenstern I."/>
            <person name="Morin E."/>
            <person name="Murat C."/>
            <person name="Nagy L.G."/>
            <person name="Nolan M."/>
            <person name="Ohm R.A."/>
            <person name="Patyshakuliyeva A."/>
            <person name="Rokas A."/>
            <person name="Ruiz-Duenas F.J."/>
            <person name="Sabat G."/>
            <person name="Salamov A."/>
            <person name="Samejima M."/>
            <person name="Schmutz J."/>
            <person name="Slot J.C."/>
            <person name="St John F."/>
            <person name="Stenlid J."/>
            <person name="Sun H."/>
            <person name="Sun S."/>
            <person name="Syed K."/>
            <person name="Tsang A."/>
            <person name="Wiebenga A."/>
            <person name="Young D."/>
            <person name="Pisabarro A."/>
            <person name="Eastwood D.C."/>
            <person name="Martin F."/>
            <person name="Cullen D."/>
            <person name="Grigoriev I.V."/>
            <person name="Hibbett D.S."/>
        </authorList>
    </citation>
    <scope>NUCLEOTIDE SEQUENCE [LARGE SCALE GENOMIC DNA]</scope>
    <source>
        <strain evidence="6 7">MD-104</strain>
    </source>
</reference>
<evidence type="ECO:0000256" key="2">
    <source>
        <dbReference type="ARBA" id="ARBA00022771"/>
    </source>
</evidence>
<dbReference type="OMA" id="LKMYRWA"/>
<keyword evidence="1" id="KW-0479">Metal-binding</keyword>
<dbReference type="PROSITE" id="PS50865">
    <property type="entry name" value="ZF_MYND_2"/>
    <property type="match status" value="1"/>
</dbReference>
<dbReference type="InterPro" id="IPR024119">
    <property type="entry name" value="TF_DEAF-1"/>
</dbReference>
<dbReference type="GO" id="GO:0008270">
    <property type="term" value="F:zinc ion binding"/>
    <property type="evidence" value="ECO:0007669"/>
    <property type="project" value="UniProtKB-KW"/>
</dbReference>
<name>A0A2H3JDF0_WOLCO</name>
<evidence type="ECO:0000313" key="7">
    <source>
        <dbReference type="Proteomes" id="UP000218811"/>
    </source>
</evidence>
<evidence type="ECO:0000256" key="4">
    <source>
        <dbReference type="PROSITE-ProRule" id="PRU00134"/>
    </source>
</evidence>
<evidence type="ECO:0000313" key="6">
    <source>
        <dbReference type="EMBL" id="PCH36759.1"/>
    </source>
</evidence>
<dbReference type="OrthoDB" id="341421at2759"/>
<dbReference type="Proteomes" id="UP000218811">
    <property type="component" value="Unassembled WGS sequence"/>
</dbReference>
<dbReference type="Pfam" id="PF01753">
    <property type="entry name" value="zf-MYND"/>
    <property type="match status" value="1"/>
</dbReference>
<dbReference type="InterPro" id="IPR002893">
    <property type="entry name" value="Znf_MYND"/>
</dbReference>
<dbReference type="GO" id="GO:0005634">
    <property type="term" value="C:nucleus"/>
    <property type="evidence" value="ECO:0007669"/>
    <property type="project" value="TreeGrafter"/>
</dbReference>
<keyword evidence="3" id="KW-0862">Zinc</keyword>
<dbReference type="Gene3D" id="6.10.140.2220">
    <property type="match status" value="1"/>
</dbReference>
<evidence type="ECO:0000256" key="3">
    <source>
        <dbReference type="ARBA" id="ARBA00022833"/>
    </source>
</evidence>
<keyword evidence="7" id="KW-1185">Reference proteome</keyword>
<feature type="domain" description="MYND-type" evidence="5">
    <location>
        <begin position="147"/>
        <end position="183"/>
    </location>
</feature>
<proteinExistence type="predicted"/>
<dbReference type="PANTHER" id="PTHR10237">
    <property type="entry name" value="DEFORMED EPIDERMAL AUTOREGULATORY FACTOR 1 HOMOLOG SUPPRESSIN"/>
    <property type="match status" value="1"/>
</dbReference>
<keyword evidence="2 4" id="KW-0863">Zinc-finger</keyword>
<dbReference type="STRING" id="742152.A0A2H3JDF0"/>
<dbReference type="SUPFAM" id="SSF144232">
    <property type="entry name" value="HIT/MYND zinc finger-like"/>
    <property type="match status" value="1"/>
</dbReference>
<dbReference type="PANTHER" id="PTHR10237:SF14">
    <property type="entry name" value="MYND-TYPE DOMAIN-CONTAINING PROTEIN"/>
    <property type="match status" value="1"/>
</dbReference>
<dbReference type="EMBL" id="KB467898">
    <property type="protein sequence ID" value="PCH36759.1"/>
    <property type="molecule type" value="Genomic_DNA"/>
</dbReference>
<accession>A0A2H3JDF0</accession>
<dbReference type="AlphaFoldDB" id="A0A2H3JDF0"/>